<feature type="compositionally biased region" description="Basic residues" evidence="6">
    <location>
        <begin position="233"/>
        <end position="242"/>
    </location>
</feature>
<dbReference type="InterPro" id="IPR022666">
    <property type="entry name" value="Ribosomal_uL2_RNA-bd_dom"/>
</dbReference>
<dbReference type="PANTHER" id="PTHR13691">
    <property type="entry name" value="RIBOSOMAL PROTEIN L2"/>
    <property type="match status" value="1"/>
</dbReference>
<comment type="function">
    <text evidence="5">One of the primary rRNA binding proteins. Required for association of the 30S and 50S subunits to form the 70S ribosome, for tRNA binding and peptide bond formation. It has been suggested to have peptidyltransferase activity; this is somewhat controversial. Makes several contacts with the 16S rRNA in the 70S ribosome.</text>
</comment>
<reference evidence="9 10" key="1">
    <citation type="journal article" date="2016" name="Nat. Commun.">
        <title>Thousands of microbial genomes shed light on interconnected biogeochemical processes in an aquifer system.</title>
        <authorList>
            <person name="Anantharaman K."/>
            <person name="Brown C.T."/>
            <person name="Hug L.A."/>
            <person name="Sharon I."/>
            <person name="Castelle C.J."/>
            <person name="Probst A.J."/>
            <person name="Thomas B.C."/>
            <person name="Singh A."/>
            <person name="Wilkins M.J."/>
            <person name="Karaoz U."/>
            <person name="Brodie E.L."/>
            <person name="Williams K.H."/>
            <person name="Hubbard S.S."/>
            <person name="Banfield J.F."/>
        </authorList>
    </citation>
    <scope>NUCLEOTIDE SEQUENCE [LARGE SCALE GENOMIC DNA]</scope>
</reference>
<dbReference type="GO" id="GO:0019843">
    <property type="term" value="F:rRNA binding"/>
    <property type="evidence" value="ECO:0007669"/>
    <property type="project" value="UniProtKB-UniRule"/>
</dbReference>
<dbReference type="FunFam" id="4.10.950.10:FF:000001">
    <property type="entry name" value="50S ribosomal protein L2"/>
    <property type="match status" value="1"/>
</dbReference>
<evidence type="ECO:0000256" key="5">
    <source>
        <dbReference type="HAMAP-Rule" id="MF_01320"/>
    </source>
</evidence>
<feature type="domain" description="Large ribosomal subunit protein uL2 C-terminal" evidence="7">
    <location>
        <begin position="104"/>
        <end position="232"/>
    </location>
</feature>
<feature type="compositionally biased region" description="Basic and acidic residues" evidence="6">
    <location>
        <begin position="213"/>
        <end position="224"/>
    </location>
</feature>
<feature type="domain" description="Large ribosomal subunit protein uL2 RNA-binding" evidence="8">
    <location>
        <begin position="22"/>
        <end position="98"/>
    </location>
</feature>
<dbReference type="FunFam" id="2.30.30.30:FF:000001">
    <property type="entry name" value="50S ribosomal protein L2"/>
    <property type="match status" value="1"/>
</dbReference>
<dbReference type="GO" id="GO:0006412">
    <property type="term" value="P:translation"/>
    <property type="evidence" value="ECO:0007669"/>
    <property type="project" value="UniProtKB-UniRule"/>
</dbReference>
<dbReference type="Gene3D" id="2.40.50.140">
    <property type="entry name" value="Nucleic acid-binding proteins"/>
    <property type="match status" value="1"/>
</dbReference>
<feature type="region of interest" description="Disordered" evidence="6">
    <location>
        <begin position="201"/>
        <end position="255"/>
    </location>
</feature>
<evidence type="ECO:0000259" key="7">
    <source>
        <dbReference type="SMART" id="SM01382"/>
    </source>
</evidence>
<dbReference type="InterPro" id="IPR022669">
    <property type="entry name" value="Ribosomal_uL2_C"/>
</dbReference>
<keyword evidence="3 5" id="KW-0687">Ribonucleoprotein</keyword>
<comment type="similarity">
    <text evidence="1 5">Belongs to the universal ribosomal protein uL2 family.</text>
</comment>
<evidence type="ECO:0000256" key="2">
    <source>
        <dbReference type="ARBA" id="ARBA00022980"/>
    </source>
</evidence>
<dbReference type="InterPro" id="IPR005880">
    <property type="entry name" value="Ribosomal_uL2_bac/org-type"/>
</dbReference>
<evidence type="ECO:0000256" key="3">
    <source>
        <dbReference type="ARBA" id="ARBA00023274"/>
    </source>
</evidence>
<evidence type="ECO:0000256" key="6">
    <source>
        <dbReference type="SAM" id="MobiDB-lite"/>
    </source>
</evidence>
<dbReference type="InterPro" id="IPR014722">
    <property type="entry name" value="Rib_uL2_dom2"/>
</dbReference>
<dbReference type="Gene3D" id="4.10.950.10">
    <property type="entry name" value="Ribosomal protein L2, domain 3"/>
    <property type="match status" value="1"/>
</dbReference>
<dbReference type="Pfam" id="PF00181">
    <property type="entry name" value="Ribosomal_L2_N"/>
    <property type="match status" value="1"/>
</dbReference>
<comment type="subunit">
    <text evidence="5">Part of the 50S ribosomal subunit. Forms a bridge to the 30S subunit in the 70S ribosome.</text>
</comment>
<keyword evidence="5" id="KW-0699">rRNA-binding</keyword>
<dbReference type="Gene3D" id="2.30.30.30">
    <property type="match status" value="1"/>
</dbReference>
<dbReference type="SUPFAM" id="SSF50249">
    <property type="entry name" value="Nucleic acid-binding proteins"/>
    <property type="match status" value="1"/>
</dbReference>
<evidence type="ECO:0000256" key="1">
    <source>
        <dbReference type="ARBA" id="ARBA00005636"/>
    </source>
</evidence>
<dbReference type="GO" id="GO:0015934">
    <property type="term" value="C:large ribosomal subunit"/>
    <property type="evidence" value="ECO:0007669"/>
    <property type="project" value="InterPro"/>
</dbReference>
<dbReference type="SUPFAM" id="SSF50104">
    <property type="entry name" value="Translation proteins SH3-like domain"/>
    <property type="match status" value="1"/>
</dbReference>
<dbReference type="GO" id="GO:0016740">
    <property type="term" value="F:transferase activity"/>
    <property type="evidence" value="ECO:0007669"/>
    <property type="project" value="InterPro"/>
</dbReference>
<proteinExistence type="inferred from homology"/>
<protein>
    <recommendedName>
        <fullName evidence="4 5">Large ribosomal subunit protein uL2</fullName>
    </recommendedName>
</protein>
<evidence type="ECO:0000313" key="10">
    <source>
        <dbReference type="Proteomes" id="UP000177159"/>
    </source>
</evidence>
<dbReference type="InterPro" id="IPR008991">
    <property type="entry name" value="Translation_prot_SH3-like_sf"/>
</dbReference>
<dbReference type="SMART" id="SM01382">
    <property type="entry name" value="Ribosomal_L2_C"/>
    <property type="match status" value="1"/>
</dbReference>
<accession>A0A1F7GW21</accession>
<dbReference type="SMART" id="SM01383">
    <property type="entry name" value="Ribosomal_L2"/>
    <property type="match status" value="1"/>
</dbReference>
<dbReference type="PIRSF" id="PIRSF002158">
    <property type="entry name" value="Ribosomal_L2"/>
    <property type="match status" value="1"/>
</dbReference>
<sequence length="255" mass="28528">MMHFSNTKPEKKLITILKKRSGRDNTGQISVRHQGGRQKRYYRHIDFKRDKHDIQAKVIDIQYDPNRTANIALVEYEDAEKRYILHPDGLKIGNLIISGKTDNIKPGNSMALADIPLGVEVHNIELYPGKGGQIVKSAGSSAVVVAKEGNYVDIQLPSKEVRKVLAKCFATIGRISNIEHKLEKIGKAGRKRLMGIRPTVRGVAQHPASHPHGGGEGRSPEGMHPKTPWGKPARGKRTRKRKWSDSLIVKVRPRK</sequence>
<dbReference type="NCBIfam" id="TIGR01171">
    <property type="entry name" value="rplB_bact"/>
    <property type="match status" value="1"/>
</dbReference>
<dbReference type="EMBL" id="MFZM01000028">
    <property type="protein sequence ID" value="OGK23063.1"/>
    <property type="molecule type" value="Genomic_DNA"/>
</dbReference>
<dbReference type="InterPro" id="IPR002171">
    <property type="entry name" value="Ribosomal_uL2"/>
</dbReference>
<evidence type="ECO:0000256" key="4">
    <source>
        <dbReference type="ARBA" id="ARBA00035242"/>
    </source>
</evidence>
<dbReference type="AlphaFoldDB" id="A0A1F7GW21"/>
<dbReference type="Pfam" id="PF03947">
    <property type="entry name" value="Ribosomal_L2_C"/>
    <property type="match status" value="1"/>
</dbReference>
<dbReference type="InterPro" id="IPR012340">
    <property type="entry name" value="NA-bd_OB-fold"/>
</dbReference>
<keyword evidence="5" id="KW-0694">RNA-binding</keyword>
<organism evidence="9 10">
    <name type="scientific">Candidatus Roizmanbacteria bacterium RIFCSPHIGHO2_02_FULL_37_24</name>
    <dbReference type="NCBI Taxonomy" id="1802037"/>
    <lineage>
        <taxon>Bacteria</taxon>
        <taxon>Candidatus Roizmaniibacteriota</taxon>
    </lineage>
</organism>
<dbReference type="InterPro" id="IPR014726">
    <property type="entry name" value="Ribosomal_uL2_dom3"/>
</dbReference>
<dbReference type="HAMAP" id="MF_01320_B">
    <property type="entry name" value="Ribosomal_uL2_B"/>
    <property type="match status" value="1"/>
</dbReference>
<keyword evidence="2 5" id="KW-0689">Ribosomal protein</keyword>
<comment type="caution">
    <text evidence="9">The sequence shown here is derived from an EMBL/GenBank/DDBJ whole genome shotgun (WGS) entry which is preliminary data.</text>
</comment>
<name>A0A1F7GW21_9BACT</name>
<gene>
    <name evidence="5" type="primary">rplB</name>
    <name evidence="9" type="ORF">A3C24_00250</name>
</gene>
<evidence type="ECO:0000259" key="8">
    <source>
        <dbReference type="SMART" id="SM01383"/>
    </source>
</evidence>
<dbReference type="GO" id="GO:0003735">
    <property type="term" value="F:structural constituent of ribosome"/>
    <property type="evidence" value="ECO:0007669"/>
    <property type="project" value="InterPro"/>
</dbReference>
<dbReference type="PANTHER" id="PTHR13691:SF5">
    <property type="entry name" value="LARGE RIBOSOMAL SUBUNIT PROTEIN UL2M"/>
    <property type="match status" value="1"/>
</dbReference>
<dbReference type="Proteomes" id="UP000177159">
    <property type="component" value="Unassembled WGS sequence"/>
</dbReference>
<evidence type="ECO:0000313" key="9">
    <source>
        <dbReference type="EMBL" id="OGK23063.1"/>
    </source>
</evidence>